<keyword evidence="2" id="KW-1185">Reference proteome</keyword>
<protein>
    <recommendedName>
        <fullName evidence="3">DUF659 domain-containing protein</fullName>
    </recommendedName>
</protein>
<evidence type="ECO:0008006" key="3">
    <source>
        <dbReference type="Google" id="ProtNLM"/>
    </source>
</evidence>
<organism evidence="1 2">
    <name type="scientific">Macrolepiota fuliginosa MF-IS2</name>
    <dbReference type="NCBI Taxonomy" id="1400762"/>
    <lineage>
        <taxon>Eukaryota</taxon>
        <taxon>Fungi</taxon>
        <taxon>Dikarya</taxon>
        <taxon>Basidiomycota</taxon>
        <taxon>Agaricomycotina</taxon>
        <taxon>Agaricomycetes</taxon>
        <taxon>Agaricomycetidae</taxon>
        <taxon>Agaricales</taxon>
        <taxon>Agaricineae</taxon>
        <taxon>Agaricaceae</taxon>
        <taxon>Macrolepiota</taxon>
    </lineage>
</organism>
<dbReference type="AlphaFoldDB" id="A0A9P6BVM6"/>
<evidence type="ECO:0000313" key="1">
    <source>
        <dbReference type="EMBL" id="KAF9439703.1"/>
    </source>
</evidence>
<dbReference type="EMBL" id="MU153620">
    <property type="protein sequence ID" value="KAF9439703.1"/>
    <property type="molecule type" value="Genomic_DNA"/>
</dbReference>
<feature type="non-terminal residue" evidence="1">
    <location>
        <position position="1"/>
    </location>
</feature>
<dbReference type="Proteomes" id="UP000807342">
    <property type="component" value="Unassembled WGS sequence"/>
</dbReference>
<proteinExistence type="predicted"/>
<reference evidence="1" key="1">
    <citation type="submission" date="2020-11" db="EMBL/GenBank/DDBJ databases">
        <authorList>
            <consortium name="DOE Joint Genome Institute"/>
            <person name="Ahrendt S."/>
            <person name="Riley R."/>
            <person name="Andreopoulos W."/>
            <person name="Labutti K."/>
            <person name="Pangilinan J."/>
            <person name="Ruiz-Duenas F.J."/>
            <person name="Barrasa J.M."/>
            <person name="Sanchez-Garcia M."/>
            <person name="Camarero S."/>
            <person name="Miyauchi S."/>
            <person name="Serrano A."/>
            <person name="Linde D."/>
            <person name="Babiker R."/>
            <person name="Drula E."/>
            <person name="Ayuso-Fernandez I."/>
            <person name="Pacheco R."/>
            <person name="Padilla G."/>
            <person name="Ferreira P."/>
            <person name="Barriuso J."/>
            <person name="Kellner H."/>
            <person name="Castanera R."/>
            <person name="Alfaro M."/>
            <person name="Ramirez L."/>
            <person name="Pisabarro A.G."/>
            <person name="Kuo A."/>
            <person name="Tritt A."/>
            <person name="Lipzen A."/>
            <person name="He G."/>
            <person name="Yan M."/>
            <person name="Ng V."/>
            <person name="Cullen D."/>
            <person name="Martin F."/>
            <person name="Rosso M.-N."/>
            <person name="Henrissat B."/>
            <person name="Hibbett D."/>
            <person name="Martinez A.T."/>
            <person name="Grigoriev I.V."/>
        </authorList>
    </citation>
    <scope>NUCLEOTIDE SEQUENCE</scope>
    <source>
        <strain evidence="1">MF-IS2</strain>
    </source>
</reference>
<accession>A0A9P6BVM6</accession>
<sequence>KLYTADITNVTMECKTAENLFREMCIVIEKVEQKWNVGVILFTTDASGELQKAQWLLKEKFPFIVTSDCHAHQVGVN</sequence>
<gene>
    <name evidence="1" type="ORF">P691DRAFT_690021</name>
</gene>
<comment type="caution">
    <text evidence="1">The sequence shown here is derived from an EMBL/GenBank/DDBJ whole genome shotgun (WGS) entry which is preliminary data.</text>
</comment>
<evidence type="ECO:0000313" key="2">
    <source>
        <dbReference type="Proteomes" id="UP000807342"/>
    </source>
</evidence>
<name>A0A9P6BVM6_9AGAR</name>
<dbReference type="OrthoDB" id="3257713at2759"/>